<gene>
    <name evidence="2" type="ORF">CMV_017771</name>
</gene>
<dbReference type="Proteomes" id="UP000737018">
    <property type="component" value="Unassembled WGS sequence"/>
</dbReference>
<accession>A0A8J4VGU3</accession>
<feature type="region of interest" description="Disordered" evidence="1">
    <location>
        <begin position="49"/>
        <end position="145"/>
    </location>
</feature>
<evidence type="ECO:0000256" key="1">
    <source>
        <dbReference type="SAM" id="MobiDB-lite"/>
    </source>
</evidence>
<organism evidence="2 3">
    <name type="scientific">Castanea mollissima</name>
    <name type="common">Chinese chestnut</name>
    <dbReference type="NCBI Taxonomy" id="60419"/>
    <lineage>
        <taxon>Eukaryota</taxon>
        <taxon>Viridiplantae</taxon>
        <taxon>Streptophyta</taxon>
        <taxon>Embryophyta</taxon>
        <taxon>Tracheophyta</taxon>
        <taxon>Spermatophyta</taxon>
        <taxon>Magnoliopsida</taxon>
        <taxon>eudicotyledons</taxon>
        <taxon>Gunneridae</taxon>
        <taxon>Pentapetalae</taxon>
        <taxon>rosids</taxon>
        <taxon>fabids</taxon>
        <taxon>Fagales</taxon>
        <taxon>Fagaceae</taxon>
        <taxon>Castanea</taxon>
    </lineage>
</organism>
<sequence>MADGGARAHKAAQEDSRTIADKANRAPSRKRLFFQLSQLSSLLFQLSQLTQAHRRRPVTDPRRPKLSTLSSSPSPRPTPSEALNSLKLTVAETHQLRPTVTDPPAETHRRSTLSTSDPLRPKLSNPHRHRPSKPPISSDPRRRSL</sequence>
<keyword evidence="3" id="KW-1185">Reference proteome</keyword>
<evidence type="ECO:0000313" key="2">
    <source>
        <dbReference type="EMBL" id="KAF3957192.1"/>
    </source>
</evidence>
<proteinExistence type="predicted"/>
<comment type="caution">
    <text evidence="2">The sequence shown here is derived from an EMBL/GenBank/DDBJ whole genome shotgun (WGS) entry which is preliminary data.</text>
</comment>
<reference evidence="2" key="1">
    <citation type="submission" date="2020-03" db="EMBL/GenBank/DDBJ databases">
        <title>Castanea mollissima Vanexum genome sequencing.</title>
        <authorList>
            <person name="Staton M."/>
        </authorList>
    </citation>
    <scope>NUCLEOTIDE SEQUENCE</scope>
    <source>
        <tissue evidence="2">Leaf</tissue>
    </source>
</reference>
<name>A0A8J4VGU3_9ROSI</name>
<dbReference type="EMBL" id="JRKL02002891">
    <property type="protein sequence ID" value="KAF3957192.1"/>
    <property type="molecule type" value="Genomic_DNA"/>
</dbReference>
<dbReference type="AlphaFoldDB" id="A0A8J4VGU3"/>
<protein>
    <submittedName>
        <fullName evidence="2">Uncharacterized protein</fullName>
    </submittedName>
</protein>
<evidence type="ECO:0000313" key="3">
    <source>
        <dbReference type="Proteomes" id="UP000737018"/>
    </source>
</evidence>
<feature type="compositionally biased region" description="Basic and acidic residues" evidence="1">
    <location>
        <begin position="11"/>
        <end position="24"/>
    </location>
</feature>
<feature type="region of interest" description="Disordered" evidence="1">
    <location>
        <begin position="1"/>
        <end position="28"/>
    </location>
</feature>